<dbReference type="RefSeq" id="WP_081171446.1">
    <property type="nucleotide sequence ID" value="NZ_LWBP01000254.1"/>
</dbReference>
<dbReference type="AlphaFoldDB" id="A0A1V9EHW5"/>
<keyword evidence="2" id="KW-1185">Reference proteome</keyword>
<keyword evidence="1" id="KW-0560">Oxidoreductase</keyword>
<accession>A0A1V9EHW5</accession>
<protein>
    <submittedName>
        <fullName evidence="1">Phytanoyl-CoA dioxygenase</fullName>
    </submittedName>
</protein>
<dbReference type="InterPro" id="IPR008775">
    <property type="entry name" value="Phytyl_CoA_dOase-like"/>
</dbReference>
<dbReference type="OrthoDB" id="9798771at2"/>
<dbReference type="GO" id="GO:0016706">
    <property type="term" value="F:2-oxoglutarate-dependent dioxygenase activity"/>
    <property type="evidence" value="ECO:0007669"/>
    <property type="project" value="UniProtKB-ARBA"/>
</dbReference>
<name>A0A1V9EHW5_9BACT</name>
<evidence type="ECO:0000313" key="2">
    <source>
        <dbReference type="Proteomes" id="UP000192276"/>
    </source>
</evidence>
<comment type="caution">
    <text evidence="1">The sequence shown here is derived from an EMBL/GenBank/DDBJ whole genome shotgun (WGS) entry which is preliminary data.</text>
</comment>
<dbReference type="Proteomes" id="UP000192276">
    <property type="component" value="Unassembled WGS sequence"/>
</dbReference>
<proteinExistence type="predicted"/>
<dbReference type="EMBL" id="LWBP01000254">
    <property type="protein sequence ID" value="OQP45727.1"/>
    <property type="molecule type" value="Genomic_DNA"/>
</dbReference>
<reference evidence="2" key="1">
    <citation type="submission" date="2016-04" db="EMBL/GenBank/DDBJ databases">
        <authorList>
            <person name="Chen L."/>
            <person name="Zhuang W."/>
            <person name="Wang G."/>
        </authorList>
    </citation>
    <scope>NUCLEOTIDE SEQUENCE [LARGE SCALE GENOMIC DNA]</scope>
    <source>
        <strain evidence="2">208</strain>
    </source>
</reference>
<sequence length="259" mass="29190">MEEVLNSIQIDQFIEKGFVRIDNAFSTEIAAEVRNILWKEMEADPADRSTWTKPVIRLAMYTQPPFVQSANTPVLHAAFDQLVGKDKWLPCRSMGTFPVRFPSTEDAGDTGWHVDVSFGDNPTNFFEWRANWRSKNRGLLMLFLYSDIGEDDAPTRIKTGSHLDIARLLKPHGEQGMTLLEMAAQFPSLPDREVVTATGRAGTVYLCHPFLIHAAQPHRGKEPRFLAQPPLLLKSDLMQQNETGIFSPVEIAIQNGISR</sequence>
<dbReference type="Gene3D" id="2.60.120.620">
    <property type="entry name" value="q2cbj1_9rhob like domain"/>
    <property type="match status" value="1"/>
</dbReference>
<evidence type="ECO:0000313" key="1">
    <source>
        <dbReference type="EMBL" id="OQP45727.1"/>
    </source>
</evidence>
<keyword evidence="1" id="KW-0223">Dioxygenase</keyword>
<dbReference type="SUPFAM" id="SSF51197">
    <property type="entry name" value="Clavaminate synthase-like"/>
    <property type="match status" value="1"/>
</dbReference>
<dbReference type="STRING" id="550983.A4R26_09535"/>
<gene>
    <name evidence="1" type="ORF">A4R26_09535</name>
</gene>
<dbReference type="Pfam" id="PF05721">
    <property type="entry name" value="PhyH"/>
    <property type="match status" value="1"/>
</dbReference>
<organism evidence="1 2">
    <name type="scientific">Niastella populi</name>
    <dbReference type="NCBI Taxonomy" id="550983"/>
    <lineage>
        <taxon>Bacteria</taxon>
        <taxon>Pseudomonadati</taxon>
        <taxon>Bacteroidota</taxon>
        <taxon>Chitinophagia</taxon>
        <taxon>Chitinophagales</taxon>
        <taxon>Chitinophagaceae</taxon>
        <taxon>Niastella</taxon>
    </lineage>
</organism>